<evidence type="ECO:0000256" key="2">
    <source>
        <dbReference type="ARBA" id="ARBA00022741"/>
    </source>
</evidence>
<evidence type="ECO:0000256" key="5">
    <source>
        <dbReference type="SAM" id="MobiDB-lite"/>
    </source>
</evidence>
<dbReference type="InterPro" id="IPR020575">
    <property type="entry name" value="Hsp90_N"/>
</dbReference>
<dbReference type="PANTHER" id="PTHR11528">
    <property type="entry name" value="HEAT SHOCK PROTEIN 90 FAMILY MEMBER"/>
    <property type="match status" value="1"/>
</dbReference>
<dbReference type="Gene3D" id="3.30.230.80">
    <property type="match status" value="1"/>
</dbReference>
<dbReference type="SUPFAM" id="SSF55874">
    <property type="entry name" value="ATPase domain of HSP90 chaperone/DNA topoisomerase II/histidine kinase"/>
    <property type="match status" value="1"/>
</dbReference>
<sequence length="729" mass="80517">MLSSSRLSLRLSLRLPLLSSRASVRLQARPALQLLPSAAAPARPYATSRASPEKTAAFKAETRQLLDIVTNSLYSDKDVFVRELISNSSDACEKLRHLQATNAGGLAERGDGAELEIRIGVDEAAKTITIQDSGVGMTAEELEANLGTIARSGSREFAASADSEMGDIIGKFGVGFYAAFMVGSKVTVVSRSAKEEVGFGSVWESDGGGEFSVRAATETDDVDTETAEVILEEAKDGKEAVTEKSTTTTPRTKTGSTITIHLKETDYEFGTKGRIEEILKKHSNFVQFPIYLNGERVNTMEAVWSQMPSEVKADTHKAFYKFVTGGFDDPMYHLHYRADAPLEIKTLLYVPSFHSEKYGMGRMQPGVSLYSRKVLIEKDSPDILPEWMRFVKGVVDSEDLPLSISREKSQDSRLIAKLKTALTRRFISELAKFAKKDSEKFKTVFWPEFGSFLKEGVCQDYQFQEPLAKLLMFESSKNKKGELTTLEEYVGRCPPEQKDIYYLCAPSRELAESSPYMEAFEGSNKEVIFLYQPLDDFVFSNLRQFEQRQLVTAEKGGLEVDGKEDADEKKEGEEGKDDEEEGDGKKEGEKGEKLSKEEGEKLCAWIRGIALPERVEECKTTTRLASSPAIVTGHESGALRRMMKMVDGAAENGGGSGDLGKQVLEINPKHPLIRALSVMSAEGGDKEELAKIMTEQVFNNAIISAGIVDDARTLVPNIDKLLMAMVDKK</sequence>
<dbReference type="Pfam" id="PF13589">
    <property type="entry name" value="HATPase_c_3"/>
    <property type="match status" value="1"/>
</dbReference>
<proteinExistence type="inferred from homology"/>
<keyword evidence="2" id="KW-0547">Nucleotide-binding</keyword>
<dbReference type="EMBL" id="BRYB01006446">
    <property type="protein sequence ID" value="GMI57818.1"/>
    <property type="molecule type" value="Genomic_DNA"/>
</dbReference>
<protein>
    <recommendedName>
        <fullName evidence="8">Heat shock protein 90</fullName>
    </recommendedName>
</protein>
<dbReference type="HAMAP" id="MF_00505">
    <property type="entry name" value="HSP90"/>
    <property type="match status" value="1"/>
</dbReference>
<keyword evidence="7" id="KW-1185">Reference proteome</keyword>
<dbReference type="Gene3D" id="3.30.565.10">
    <property type="entry name" value="Histidine kinase-like ATPase, C-terminal domain"/>
    <property type="match status" value="1"/>
</dbReference>
<dbReference type="PIRSF" id="PIRSF002583">
    <property type="entry name" value="Hsp90"/>
    <property type="match status" value="1"/>
</dbReference>
<dbReference type="NCBIfam" id="NF003555">
    <property type="entry name" value="PRK05218.1"/>
    <property type="match status" value="1"/>
</dbReference>
<dbReference type="Gene3D" id="3.40.50.11260">
    <property type="match status" value="1"/>
</dbReference>
<feature type="compositionally biased region" description="Basic and acidic residues" evidence="5">
    <location>
        <begin position="583"/>
        <end position="594"/>
    </location>
</feature>
<evidence type="ECO:0000313" key="7">
    <source>
        <dbReference type="Proteomes" id="UP001165060"/>
    </source>
</evidence>
<dbReference type="Proteomes" id="UP001165060">
    <property type="component" value="Unassembled WGS sequence"/>
</dbReference>
<dbReference type="InterPro" id="IPR037196">
    <property type="entry name" value="HSP90_C"/>
</dbReference>
<dbReference type="Pfam" id="PF00183">
    <property type="entry name" value="HSP90"/>
    <property type="match status" value="1"/>
</dbReference>
<feature type="region of interest" description="Disordered" evidence="5">
    <location>
        <begin position="556"/>
        <end position="594"/>
    </location>
</feature>
<dbReference type="CDD" id="cd16927">
    <property type="entry name" value="HATPase_Hsp90-like"/>
    <property type="match status" value="1"/>
</dbReference>
<evidence type="ECO:0000256" key="4">
    <source>
        <dbReference type="ARBA" id="ARBA00023186"/>
    </source>
</evidence>
<reference evidence="6 7" key="1">
    <citation type="journal article" date="2023" name="Commun. Biol.">
        <title>Genome analysis of Parmales, the sister group of diatoms, reveals the evolutionary specialization of diatoms from phago-mixotrophs to photoautotrophs.</title>
        <authorList>
            <person name="Ban H."/>
            <person name="Sato S."/>
            <person name="Yoshikawa S."/>
            <person name="Yamada K."/>
            <person name="Nakamura Y."/>
            <person name="Ichinomiya M."/>
            <person name="Sato N."/>
            <person name="Blanc-Mathieu R."/>
            <person name="Endo H."/>
            <person name="Kuwata A."/>
            <person name="Ogata H."/>
        </authorList>
    </citation>
    <scope>NUCLEOTIDE SEQUENCE [LARGE SCALE GENOMIC DNA]</scope>
</reference>
<evidence type="ECO:0008006" key="8">
    <source>
        <dbReference type="Google" id="ProtNLM"/>
    </source>
</evidence>
<dbReference type="PRINTS" id="PR00775">
    <property type="entry name" value="HEATSHOCK90"/>
</dbReference>
<dbReference type="SUPFAM" id="SSF110942">
    <property type="entry name" value="HSP90 C-terminal domain"/>
    <property type="match status" value="1"/>
</dbReference>
<gene>
    <name evidence="6" type="ORF">TeGR_g1832</name>
</gene>
<feature type="compositionally biased region" description="Basic and acidic residues" evidence="5">
    <location>
        <begin position="556"/>
        <end position="573"/>
    </location>
</feature>
<name>A0ABQ6NCN6_9STRA</name>
<accession>A0ABQ6NCN6</accession>
<keyword evidence="4" id="KW-0143">Chaperone</keyword>
<evidence type="ECO:0000256" key="3">
    <source>
        <dbReference type="ARBA" id="ARBA00022840"/>
    </source>
</evidence>
<keyword evidence="3" id="KW-0067">ATP-binding</keyword>
<dbReference type="InterPro" id="IPR001404">
    <property type="entry name" value="Hsp90_fam"/>
</dbReference>
<dbReference type="SUPFAM" id="SSF54211">
    <property type="entry name" value="Ribosomal protein S5 domain 2-like"/>
    <property type="match status" value="1"/>
</dbReference>
<dbReference type="InterPro" id="IPR020568">
    <property type="entry name" value="Ribosomal_Su5_D2-typ_SF"/>
</dbReference>
<comment type="caution">
    <text evidence="6">The sequence shown here is derived from an EMBL/GenBank/DDBJ whole genome shotgun (WGS) entry which is preliminary data.</text>
</comment>
<comment type="similarity">
    <text evidence="1">Belongs to the heat shock protein 90 family.</text>
</comment>
<evidence type="ECO:0000256" key="1">
    <source>
        <dbReference type="ARBA" id="ARBA00008239"/>
    </source>
</evidence>
<dbReference type="Gene3D" id="1.20.120.790">
    <property type="entry name" value="Heat shock protein 90, C-terminal domain"/>
    <property type="match status" value="1"/>
</dbReference>
<evidence type="ECO:0000313" key="6">
    <source>
        <dbReference type="EMBL" id="GMI57818.1"/>
    </source>
</evidence>
<dbReference type="InterPro" id="IPR036890">
    <property type="entry name" value="HATPase_C_sf"/>
</dbReference>
<organism evidence="6 7">
    <name type="scientific">Tetraparma gracilis</name>
    <dbReference type="NCBI Taxonomy" id="2962635"/>
    <lineage>
        <taxon>Eukaryota</taxon>
        <taxon>Sar</taxon>
        <taxon>Stramenopiles</taxon>
        <taxon>Ochrophyta</taxon>
        <taxon>Bolidophyceae</taxon>
        <taxon>Parmales</taxon>
        <taxon>Triparmaceae</taxon>
        <taxon>Tetraparma</taxon>
    </lineage>
</organism>